<evidence type="ECO:0000256" key="4">
    <source>
        <dbReference type="ARBA" id="ARBA00023136"/>
    </source>
</evidence>
<dbReference type="PANTHER" id="PTHR11785:SF512">
    <property type="entry name" value="SOBREMESA, ISOFORM B"/>
    <property type="match status" value="1"/>
</dbReference>
<evidence type="ECO:0000256" key="2">
    <source>
        <dbReference type="ARBA" id="ARBA00022692"/>
    </source>
</evidence>
<feature type="transmembrane region" description="Helical" evidence="5">
    <location>
        <begin position="146"/>
        <end position="168"/>
    </location>
</feature>
<dbReference type="GO" id="GO:0015179">
    <property type="term" value="F:L-amino acid transmembrane transporter activity"/>
    <property type="evidence" value="ECO:0007669"/>
    <property type="project" value="TreeGrafter"/>
</dbReference>
<keyword evidence="6" id="KW-0732">Signal</keyword>
<dbReference type="OrthoDB" id="2190245at2759"/>
<evidence type="ECO:0000313" key="7">
    <source>
        <dbReference type="EMBL" id="KAF9763983.1"/>
    </source>
</evidence>
<evidence type="ECO:0000256" key="6">
    <source>
        <dbReference type="SAM" id="SignalP"/>
    </source>
</evidence>
<feature type="chain" id="PRO_5040397938" evidence="6">
    <location>
        <begin position="24"/>
        <end position="398"/>
    </location>
</feature>
<organism evidence="7 8">
    <name type="scientific">Nosema granulosis</name>
    <dbReference type="NCBI Taxonomy" id="83296"/>
    <lineage>
        <taxon>Eukaryota</taxon>
        <taxon>Fungi</taxon>
        <taxon>Fungi incertae sedis</taxon>
        <taxon>Microsporidia</taxon>
        <taxon>Nosematidae</taxon>
        <taxon>Nosema</taxon>
    </lineage>
</organism>
<dbReference type="GO" id="GO:0016020">
    <property type="term" value="C:membrane"/>
    <property type="evidence" value="ECO:0007669"/>
    <property type="project" value="UniProtKB-SubCell"/>
</dbReference>
<name>A0A9P6H007_9MICR</name>
<feature type="transmembrane region" description="Helical" evidence="5">
    <location>
        <begin position="344"/>
        <end position="362"/>
    </location>
</feature>
<feature type="transmembrane region" description="Helical" evidence="5">
    <location>
        <begin position="374"/>
        <end position="395"/>
    </location>
</feature>
<feature type="transmembrane region" description="Helical" evidence="5">
    <location>
        <begin position="272"/>
        <end position="302"/>
    </location>
</feature>
<accession>A0A9P6H007</accession>
<evidence type="ECO:0000256" key="1">
    <source>
        <dbReference type="ARBA" id="ARBA00004141"/>
    </source>
</evidence>
<feature type="transmembrane region" description="Helical" evidence="5">
    <location>
        <begin position="82"/>
        <end position="108"/>
    </location>
</feature>
<reference evidence="7 8" key="1">
    <citation type="journal article" date="2020" name="Genome Biol. Evol.">
        <title>Comparative genomics of strictly vertically transmitted, feminizing microsporidia endosymbionts of amphipod crustaceans.</title>
        <authorList>
            <person name="Cormier A."/>
            <person name="Chebbi M.A."/>
            <person name="Giraud I."/>
            <person name="Wattier R."/>
            <person name="Teixeira M."/>
            <person name="Gilbert C."/>
            <person name="Rigaud T."/>
            <person name="Cordaux R."/>
        </authorList>
    </citation>
    <scope>NUCLEOTIDE SEQUENCE [LARGE SCALE GENOMIC DNA]</scope>
    <source>
        <strain evidence="7 8">Ou3-Ou53</strain>
    </source>
</reference>
<dbReference type="PANTHER" id="PTHR11785">
    <property type="entry name" value="AMINO ACID TRANSPORTER"/>
    <property type="match status" value="1"/>
</dbReference>
<keyword evidence="3 5" id="KW-1133">Transmembrane helix</keyword>
<keyword evidence="4 5" id="KW-0472">Membrane</keyword>
<feature type="transmembrane region" description="Helical" evidence="5">
    <location>
        <begin position="114"/>
        <end position="134"/>
    </location>
</feature>
<dbReference type="PIRSF" id="PIRSF006060">
    <property type="entry name" value="AA_transporter"/>
    <property type="match status" value="1"/>
</dbReference>
<sequence>MKKKMRTFGLIVLLLCNMMGTSTFLSSRNILKNAFSCKISLLLWVLSAVISVFFGLCYAELGSTYPEAGGDVVYLSNAFSPYVGLAYSLCSLFMILPACASLFCRMIHGEIGSLSPSLMTTTVIILVVCSLIVLMGNDLLVFVCKIAFYIKILTVLSFLLLSLYTIFIKKIEHVAAFYDPRGSVSQRSNIRGLTAAMLFGMWGFDGWNCGNYIANEIYDPASTLKIGITLSIILACSFIVIINIAFLLVVPYDLYIDDTQSFIVEYFNLLGIKISGTAISTFTVTIPLFGTILGLIIVYKGIAHNLIKNRVKRGDLYGLVLMILLTLIYSKANREEVLLKSMQISTVLFYTLCCYGLLILRYKKPDTFRPYKCHTSIPIIAAIAGTMLIIAFYTVKVN</sequence>
<feature type="signal peptide" evidence="6">
    <location>
        <begin position="1"/>
        <end position="23"/>
    </location>
</feature>
<evidence type="ECO:0000313" key="8">
    <source>
        <dbReference type="Proteomes" id="UP000740883"/>
    </source>
</evidence>
<dbReference type="InterPro" id="IPR002293">
    <property type="entry name" value="AA/rel_permease1"/>
</dbReference>
<keyword evidence="8" id="KW-1185">Reference proteome</keyword>
<evidence type="ECO:0000256" key="5">
    <source>
        <dbReference type="SAM" id="Phobius"/>
    </source>
</evidence>
<dbReference type="InterPro" id="IPR050598">
    <property type="entry name" value="AminoAcid_Transporter"/>
</dbReference>
<dbReference type="Proteomes" id="UP000740883">
    <property type="component" value="Unassembled WGS sequence"/>
</dbReference>
<feature type="transmembrane region" description="Helical" evidence="5">
    <location>
        <begin position="228"/>
        <end position="252"/>
    </location>
</feature>
<gene>
    <name evidence="7" type="primary">Slc7a11</name>
    <name evidence="7" type="ORF">NGRA_0927</name>
</gene>
<proteinExistence type="predicted"/>
<dbReference type="EMBL" id="SBJO01000045">
    <property type="protein sequence ID" value="KAF9763983.1"/>
    <property type="molecule type" value="Genomic_DNA"/>
</dbReference>
<comment type="subcellular location">
    <subcellularLocation>
        <location evidence="1">Membrane</location>
        <topology evidence="1">Multi-pass membrane protein</topology>
    </subcellularLocation>
</comment>
<dbReference type="Pfam" id="PF13520">
    <property type="entry name" value="AA_permease_2"/>
    <property type="match status" value="1"/>
</dbReference>
<dbReference type="AlphaFoldDB" id="A0A9P6H007"/>
<evidence type="ECO:0000256" key="3">
    <source>
        <dbReference type="ARBA" id="ARBA00022989"/>
    </source>
</evidence>
<feature type="transmembrane region" description="Helical" evidence="5">
    <location>
        <begin position="41"/>
        <end position="61"/>
    </location>
</feature>
<protein>
    <submittedName>
        <fullName evidence="7">Cystine/glutamate transporter</fullName>
    </submittedName>
</protein>
<comment type="caution">
    <text evidence="7">The sequence shown here is derived from an EMBL/GenBank/DDBJ whole genome shotgun (WGS) entry which is preliminary data.</text>
</comment>
<dbReference type="Gene3D" id="1.20.1740.10">
    <property type="entry name" value="Amino acid/polyamine transporter I"/>
    <property type="match status" value="1"/>
</dbReference>
<keyword evidence="2 5" id="KW-0812">Transmembrane</keyword>
<feature type="transmembrane region" description="Helical" evidence="5">
    <location>
        <begin position="314"/>
        <end position="332"/>
    </location>
</feature>